<sequence length="1210" mass="138627">MKTLSSVGELFRVYAPENKVNYTVYAHDFAVRAVRALENHFGRQNQMRKIDLVGIPDFAMGAMENWGMITFREDYLIYQDEEETIALAKQKIASVITHELVHMWFDPAVLNGLYDYVVYQKSASVIRMIQNVIGFDTFQQAINDYLRSRSYLTTRPQYLYTSIEKFRTVDLPASVEVIFESWANTPGYPVVMVSFDRTTRTLTASQKRFWMPNEVDTPPQNMLFYIPVNYGSNVLTSADFEETTPTFWLTPQDPTATVTLEAGVEWVVVNKQQTGYYRVNYDDESWHKLIEVLNSEQFEDQLPVINRAQLVDDVANLARAGEVGYDVALSLMQYLERETDYIPWATAYNALLHLDRMFSSHKEYNRFENYVGSLASHVFNEMNLFDTESHLNRLHRDKSVYLACEYGVEIFQKYWLATDQYQPLMDKFINALGCSRNLAMNEFYLQMIEINETALPITVSMKNNILNSMIKGGPATRSAALSYAATRALAQAEENLHWIAKHSGIIAKWLVEQNFEGDDDDDSGAEAIASEAGDQNHFYLNSDGLVIATESIKVTGPDGTDVPVANVIYMEEFEQIYFGFRDRLQTGEQYKIAISFLNNIGTELKGLYRSSYMAGNTTSVTVGDYTETTFDTTPLMSTYLLAFVISDFKTLSHESDRFRVFAAESKVAHTTYALEFLGNSLRTLENFFGRQYQLPKVDLIAIPDFAMGAMENWGLITFREQYLIYEEGVTTARTKQNIADLITHELTHMWFGNEVTPEWWTYLWLSEGFARYFEYYITSQLEPTWNLWQQFIVNNVHSALSQDCNSNNRMMSYYATDPAVLNDLFDYVVYAKSASVIRMIQNVIGFDTFRQSLNDYLRSRSYLTTRPQYLYTSIEKFRTVDLPASVEVIFESWANTPGYPVVTVSIDRTTRTLTASQKRFWMPNEDDTPPQNMLFYIPVNYGSNVLTSADFEDTTPTFWLTPQDPTATVTLEAGVEWVVVNKQQTGYYRVNYDDESWDKLIEVLNSEQFEDQLPVINRAQLVDDVANLARAGEVGYDVALSLMQYLERETDYIPWATAYNALQHLDRMFSSHEEYTGQRSQIYLGLINGSPGARQAALQYLYEHFSTVTYLLTSVTPIFTELGNRINTRLQHEVLKNIVDEYGHMLTTAAKTAADAALMKAEQNIRWVEKHAESITSWLVEQDYEGTTAQPPDGGAGAYSVGHLIFVDSL</sequence>
<dbReference type="GO" id="GO:0043171">
    <property type="term" value="P:peptide catabolic process"/>
    <property type="evidence" value="ECO:0007669"/>
    <property type="project" value="TreeGrafter"/>
</dbReference>
<comment type="subcellular location">
    <subcellularLocation>
        <location evidence="1">Cell membrane</location>
        <topology evidence="1">Lipid-anchor</topology>
        <topology evidence="1">GPI-anchor</topology>
    </subcellularLocation>
</comment>
<dbReference type="InterPro" id="IPR014782">
    <property type="entry name" value="Peptidase_M1_dom"/>
</dbReference>
<dbReference type="STRING" id="34690.A0A182TGE8"/>
<feature type="binding site" evidence="15">
    <location>
        <position position="767"/>
    </location>
    <ligand>
        <name>Zn(2+)</name>
        <dbReference type="ChEBI" id="CHEBI:29105"/>
        <note>catalytic</note>
    </ligand>
</feature>
<keyword evidence="5" id="KW-0645">Protease</keyword>
<dbReference type="PANTHER" id="PTHR11533:SF290">
    <property type="entry name" value="AMINOPEPTIDASE"/>
    <property type="match status" value="1"/>
</dbReference>
<dbReference type="GO" id="GO:0070006">
    <property type="term" value="F:metalloaminopeptidase activity"/>
    <property type="evidence" value="ECO:0007669"/>
    <property type="project" value="TreeGrafter"/>
</dbReference>
<dbReference type="InterPro" id="IPR034016">
    <property type="entry name" value="M1_APN-typ"/>
</dbReference>
<keyword evidence="20" id="KW-1185">Reference proteome</keyword>
<dbReference type="PRINTS" id="PR00756">
    <property type="entry name" value="ALADIPTASE"/>
</dbReference>
<dbReference type="PANTHER" id="PTHR11533">
    <property type="entry name" value="PROTEASE M1 ZINC METALLOPROTEASE"/>
    <property type="match status" value="1"/>
</dbReference>
<dbReference type="FunFam" id="1.10.3480.20:FF:000002">
    <property type="entry name" value="AGAP012757-PA"/>
    <property type="match status" value="1"/>
</dbReference>
<evidence type="ECO:0000256" key="16">
    <source>
        <dbReference type="PIRSR" id="PIRSR634016-4"/>
    </source>
</evidence>
<evidence type="ECO:0000256" key="7">
    <source>
        <dbReference type="ARBA" id="ARBA00022729"/>
    </source>
</evidence>
<feature type="domain" description="Peptidase M1 membrane alanine aminopeptidase" evidence="17">
    <location>
        <begin position="672"/>
        <end position="893"/>
    </location>
</feature>
<evidence type="ECO:0000256" key="9">
    <source>
        <dbReference type="ARBA" id="ARBA00022833"/>
    </source>
</evidence>
<evidence type="ECO:0000256" key="8">
    <source>
        <dbReference type="ARBA" id="ARBA00022801"/>
    </source>
</evidence>
<dbReference type="GO" id="GO:0005886">
    <property type="term" value="C:plasma membrane"/>
    <property type="evidence" value="ECO:0007669"/>
    <property type="project" value="UniProtKB-SubCell"/>
</dbReference>
<name>A0A182TGE8_9DIPT</name>
<reference evidence="20" key="1">
    <citation type="submission" date="2014-01" db="EMBL/GenBank/DDBJ databases">
        <title>The Genome Sequence of Anopheles melas CM1001059_A (V2).</title>
        <authorList>
            <consortium name="The Broad Institute Genomics Platform"/>
            <person name="Neafsey D.E."/>
            <person name="Besansky N."/>
            <person name="Howell P."/>
            <person name="Walton C."/>
            <person name="Young S.K."/>
            <person name="Zeng Q."/>
            <person name="Gargeya S."/>
            <person name="Fitzgerald M."/>
            <person name="Haas B."/>
            <person name="Abouelleil A."/>
            <person name="Allen A.W."/>
            <person name="Alvarado L."/>
            <person name="Arachchi H.M."/>
            <person name="Berlin A.M."/>
            <person name="Chapman S.B."/>
            <person name="Gainer-Dewar J."/>
            <person name="Goldberg J."/>
            <person name="Griggs A."/>
            <person name="Gujja S."/>
            <person name="Hansen M."/>
            <person name="Howarth C."/>
            <person name="Imamovic A."/>
            <person name="Ireland A."/>
            <person name="Larimer J."/>
            <person name="McCowan C."/>
            <person name="Murphy C."/>
            <person name="Pearson M."/>
            <person name="Poon T.W."/>
            <person name="Priest M."/>
            <person name="Roberts A."/>
            <person name="Saif S."/>
            <person name="Shea T."/>
            <person name="Sisk P."/>
            <person name="Sykes S."/>
            <person name="Wortman J."/>
            <person name="Nusbaum C."/>
            <person name="Birren B."/>
        </authorList>
    </citation>
    <scope>NUCLEOTIDE SEQUENCE [LARGE SCALE GENOMIC DNA]</scope>
    <source>
        <strain evidence="20">CM1001059</strain>
    </source>
</reference>
<evidence type="ECO:0000256" key="11">
    <source>
        <dbReference type="ARBA" id="ARBA00023136"/>
    </source>
</evidence>
<keyword evidence="11" id="KW-0472">Membrane</keyword>
<evidence type="ECO:0000256" key="4">
    <source>
        <dbReference type="ARBA" id="ARBA00022622"/>
    </source>
</evidence>
<dbReference type="GO" id="GO:0005737">
    <property type="term" value="C:cytoplasm"/>
    <property type="evidence" value="ECO:0007669"/>
    <property type="project" value="TreeGrafter"/>
</dbReference>
<dbReference type="GO" id="GO:0042277">
    <property type="term" value="F:peptide binding"/>
    <property type="evidence" value="ECO:0007669"/>
    <property type="project" value="TreeGrafter"/>
</dbReference>
<dbReference type="InterPro" id="IPR042097">
    <property type="entry name" value="Aminopeptidase_N-like_N_sf"/>
</dbReference>
<keyword evidence="6 15" id="KW-0479">Metal-binding</keyword>
<dbReference type="Gene3D" id="1.10.3480.20">
    <property type="match status" value="1"/>
</dbReference>
<keyword evidence="3" id="KW-1003">Cell membrane</keyword>
<dbReference type="SUPFAM" id="SSF55486">
    <property type="entry name" value="Metalloproteases ('zincins'), catalytic domain"/>
    <property type="match status" value="2"/>
</dbReference>
<dbReference type="EnsemblMetazoa" id="AMEC001859-RA">
    <property type="protein sequence ID" value="AMEC001859-PA"/>
    <property type="gene ID" value="AMEC001859"/>
</dbReference>
<dbReference type="FunFam" id="2.60.40.1910:FF:000008">
    <property type="entry name" value="Aminopeptidase"/>
    <property type="match status" value="2"/>
</dbReference>
<feature type="domain" description="ERAP1-like C-terminal" evidence="18">
    <location>
        <begin position="266"/>
        <end position="409"/>
    </location>
</feature>
<dbReference type="InterPro" id="IPR024571">
    <property type="entry name" value="ERAP1-like_C_dom"/>
</dbReference>
<keyword evidence="8" id="KW-0378">Hydrolase</keyword>
<evidence type="ECO:0000256" key="14">
    <source>
        <dbReference type="PIRSR" id="PIRSR634016-1"/>
    </source>
</evidence>
<feature type="domain" description="ERAP1-like C-terminal" evidence="18">
    <location>
        <begin position="977"/>
        <end position="1077"/>
    </location>
</feature>
<organism evidence="19 20">
    <name type="scientific">Anopheles melas</name>
    <dbReference type="NCBI Taxonomy" id="34690"/>
    <lineage>
        <taxon>Eukaryota</taxon>
        <taxon>Metazoa</taxon>
        <taxon>Ecdysozoa</taxon>
        <taxon>Arthropoda</taxon>
        <taxon>Hexapoda</taxon>
        <taxon>Insecta</taxon>
        <taxon>Pterygota</taxon>
        <taxon>Neoptera</taxon>
        <taxon>Endopterygota</taxon>
        <taxon>Diptera</taxon>
        <taxon>Nematocera</taxon>
        <taxon>Culicoidea</taxon>
        <taxon>Culicidae</taxon>
        <taxon>Anophelinae</taxon>
        <taxon>Anopheles</taxon>
    </lineage>
</organism>
<dbReference type="VEuPathDB" id="VectorBase:AMEC001859"/>
<dbReference type="Pfam" id="PF11838">
    <property type="entry name" value="ERAP1_C"/>
    <property type="match status" value="2"/>
</dbReference>
<evidence type="ECO:0000256" key="13">
    <source>
        <dbReference type="ARBA" id="ARBA00023288"/>
    </source>
</evidence>
<dbReference type="Pfam" id="PF01433">
    <property type="entry name" value="Peptidase_M1"/>
    <property type="match status" value="3"/>
</dbReference>
<evidence type="ECO:0000313" key="19">
    <source>
        <dbReference type="EnsemblMetazoa" id="AMEC001859-PA"/>
    </source>
</evidence>
<feature type="domain" description="Peptidase M1 membrane alanine aminopeptidase" evidence="17">
    <location>
        <begin position="111"/>
        <end position="182"/>
    </location>
</feature>
<dbReference type="SUPFAM" id="SSF63737">
    <property type="entry name" value="Leukotriene A4 hydrolase N-terminal domain"/>
    <property type="match status" value="1"/>
</dbReference>
<dbReference type="Gene3D" id="1.10.390.10">
    <property type="entry name" value="Neutral Protease Domain 2"/>
    <property type="match status" value="3"/>
</dbReference>
<reference evidence="19" key="2">
    <citation type="submission" date="2020-05" db="UniProtKB">
        <authorList>
            <consortium name="EnsemblMetazoa"/>
        </authorList>
    </citation>
    <scope>IDENTIFICATION</scope>
    <source>
        <strain evidence="19">CM1001059</strain>
    </source>
</reference>
<dbReference type="Gene3D" id="1.25.50.20">
    <property type="match status" value="2"/>
</dbReference>
<feature type="site" description="Transition state stabilizer" evidence="16">
    <location>
        <position position="830"/>
    </location>
</feature>
<evidence type="ECO:0000256" key="5">
    <source>
        <dbReference type="ARBA" id="ARBA00022670"/>
    </source>
</evidence>
<comment type="similarity">
    <text evidence="2">Belongs to the peptidase M1 family.</text>
</comment>
<proteinExistence type="inferred from homology"/>
<dbReference type="InterPro" id="IPR027268">
    <property type="entry name" value="Peptidase_M4/M1_CTD_sf"/>
</dbReference>
<keyword evidence="12" id="KW-0325">Glycoprotein</keyword>
<dbReference type="GO" id="GO:0008270">
    <property type="term" value="F:zinc ion binding"/>
    <property type="evidence" value="ECO:0007669"/>
    <property type="project" value="InterPro"/>
</dbReference>
<feature type="active site" description="Proton acceptor" evidence="14">
    <location>
        <position position="745"/>
    </location>
</feature>
<evidence type="ECO:0000256" key="12">
    <source>
        <dbReference type="ARBA" id="ARBA00023180"/>
    </source>
</evidence>
<dbReference type="Gene3D" id="2.60.40.1910">
    <property type="match status" value="2"/>
</dbReference>
<accession>A0A182TGE8</accession>
<keyword evidence="13" id="KW-0449">Lipoprotein</keyword>
<keyword evidence="4" id="KW-0336">GPI-anchor</keyword>
<dbReference type="GO" id="GO:0005615">
    <property type="term" value="C:extracellular space"/>
    <property type="evidence" value="ECO:0007669"/>
    <property type="project" value="TreeGrafter"/>
</dbReference>
<dbReference type="AlphaFoldDB" id="A0A182TGE8"/>
<evidence type="ECO:0000256" key="2">
    <source>
        <dbReference type="ARBA" id="ARBA00010136"/>
    </source>
</evidence>
<dbReference type="InterPro" id="IPR001930">
    <property type="entry name" value="Peptidase_M1"/>
</dbReference>
<comment type="cofactor">
    <cofactor evidence="15">
        <name>Zn(2+)</name>
        <dbReference type="ChEBI" id="CHEBI:29105"/>
    </cofactor>
    <text evidence="15">Binds 1 zinc ion per subunit.</text>
</comment>
<evidence type="ECO:0000313" key="20">
    <source>
        <dbReference type="Proteomes" id="UP000075902"/>
    </source>
</evidence>
<evidence type="ECO:0000256" key="10">
    <source>
        <dbReference type="ARBA" id="ARBA00023049"/>
    </source>
</evidence>
<keyword evidence="7" id="KW-0732">Signal</keyword>
<feature type="binding site" evidence="15">
    <location>
        <position position="748"/>
    </location>
    <ligand>
        <name>Zn(2+)</name>
        <dbReference type="ChEBI" id="CHEBI:29105"/>
        <note>catalytic</note>
    </ligand>
</feature>
<dbReference type="InterPro" id="IPR050344">
    <property type="entry name" value="Peptidase_M1_aminopeptidases"/>
</dbReference>
<dbReference type="GO" id="GO:0006508">
    <property type="term" value="P:proteolysis"/>
    <property type="evidence" value="ECO:0007669"/>
    <property type="project" value="UniProtKB-KW"/>
</dbReference>
<keyword evidence="9 15" id="KW-0862">Zinc</keyword>
<dbReference type="CDD" id="cd09601">
    <property type="entry name" value="M1_APN-Q_like"/>
    <property type="match status" value="1"/>
</dbReference>
<evidence type="ECO:0000256" key="6">
    <source>
        <dbReference type="ARBA" id="ARBA00022723"/>
    </source>
</evidence>
<evidence type="ECO:0000256" key="15">
    <source>
        <dbReference type="PIRSR" id="PIRSR634016-3"/>
    </source>
</evidence>
<dbReference type="Proteomes" id="UP000075902">
    <property type="component" value="Unassembled WGS sequence"/>
</dbReference>
<feature type="domain" description="Peptidase M1 membrane alanine aminopeptidase" evidence="17">
    <location>
        <begin position="25"/>
        <end position="106"/>
    </location>
</feature>
<evidence type="ECO:0000256" key="3">
    <source>
        <dbReference type="ARBA" id="ARBA00022475"/>
    </source>
</evidence>
<feature type="binding site" evidence="15">
    <location>
        <position position="744"/>
    </location>
    <ligand>
        <name>Zn(2+)</name>
        <dbReference type="ChEBI" id="CHEBI:29105"/>
        <note>catalytic</note>
    </ligand>
</feature>
<keyword evidence="10" id="KW-0482">Metalloprotease</keyword>
<evidence type="ECO:0008006" key="21">
    <source>
        <dbReference type="Google" id="ProtNLM"/>
    </source>
</evidence>
<protein>
    <recommendedName>
        <fullName evidence="21">Aminopeptidase</fullName>
    </recommendedName>
</protein>
<evidence type="ECO:0000256" key="1">
    <source>
        <dbReference type="ARBA" id="ARBA00004609"/>
    </source>
</evidence>
<dbReference type="FunFam" id="1.10.390.10:FF:000032">
    <property type="entry name" value="Aminopeptidase"/>
    <property type="match status" value="1"/>
</dbReference>
<evidence type="ECO:0000259" key="17">
    <source>
        <dbReference type="Pfam" id="PF01433"/>
    </source>
</evidence>
<evidence type="ECO:0000259" key="18">
    <source>
        <dbReference type="Pfam" id="PF11838"/>
    </source>
</evidence>
<dbReference type="GO" id="GO:0098552">
    <property type="term" value="C:side of membrane"/>
    <property type="evidence" value="ECO:0007669"/>
    <property type="project" value="UniProtKB-KW"/>
</dbReference>
<dbReference type="Gene3D" id="2.60.40.1730">
    <property type="entry name" value="tricorn interacting facor f3 domain"/>
    <property type="match status" value="2"/>
</dbReference>